<dbReference type="CDD" id="cd06257">
    <property type="entry name" value="DnaJ"/>
    <property type="match status" value="1"/>
</dbReference>
<dbReference type="PROSITE" id="PS51188">
    <property type="entry name" value="ZF_CR"/>
    <property type="match status" value="1"/>
</dbReference>
<evidence type="ECO:0000256" key="2">
    <source>
        <dbReference type="ARBA" id="ARBA00022723"/>
    </source>
</evidence>
<sequence>MKDYYAILGVDRDASFEEIKKAYRKLALKYHPDRNPSPEAEEKFKEISEAYAVLSDPEKRRRYDSGGFDSMDIDFEDLFGGFGSIFDVFFGGGSKRNYRDRYSPRRGNDLQYTLQITLEESFKGTVKEIEIERYDICEHCQGRGLDANSKVTTCPNCGGRGSVVYQQGFFTMKTTCSRCNGSGTIISNPCKFCGGKGRILRRKRVKIKIPAGVDNGDTLRIQREGEAGINGGDYGDLYVVISIKEDRIFSRKGQDLFLEIPITFSQAALGDKIRIKYFGEEVEINIPPGIQSGDLIEVKGKGFPEVGKDKRGSLFVKAIVKTPKKLSQEMKKLFEQLSELEKKEQPSLWEKLKNVFVKKSV</sequence>
<feature type="binding site" evidence="10">
    <location>
        <position position="193"/>
    </location>
    <ligand>
        <name>Zn(2+)</name>
        <dbReference type="ChEBI" id="CHEBI:29105"/>
        <label>1</label>
    </ligand>
</feature>
<feature type="domain" description="CR-type" evidence="13">
    <location>
        <begin position="124"/>
        <end position="202"/>
    </location>
</feature>
<evidence type="ECO:0000313" key="15">
    <source>
        <dbReference type="Proteomes" id="UP000595564"/>
    </source>
</evidence>
<feature type="repeat" description="CXXCXGXG motif" evidence="10">
    <location>
        <begin position="154"/>
        <end position="161"/>
    </location>
</feature>
<dbReference type="InterPro" id="IPR036410">
    <property type="entry name" value="HSP_DnaJ_Cys-rich_dom_sf"/>
</dbReference>
<dbReference type="SUPFAM" id="SSF57938">
    <property type="entry name" value="DnaJ/Hsp40 cysteine-rich domain"/>
    <property type="match status" value="1"/>
</dbReference>
<keyword evidence="6 10" id="KW-0346">Stress response</keyword>
<dbReference type="PRINTS" id="PR00625">
    <property type="entry name" value="JDOMAIN"/>
</dbReference>
<dbReference type="PANTHER" id="PTHR43096">
    <property type="entry name" value="DNAJ HOMOLOG 1, MITOCHONDRIAL-RELATED"/>
    <property type="match status" value="1"/>
</dbReference>
<dbReference type="HAMAP" id="MF_01152">
    <property type="entry name" value="DnaJ"/>
    <property type="match status" value="1"/>
</dbReference>
<dbReference type="AlphaFoldDB" id="A0A7R6PK61"/>
<dbReference type="PROSITE" id="PS50076">
    <property type="entry name" value="DNAJ_2"/>
    <property type="match status" value="1"/>
</dbReference>
<gene>
    <name evidence="10" type="primary">dnaJ</name>
    <name evidence="14" type="ORF">TTHT_0018</name>
</gene>
<dbReference type="GO" id="GO:0009408">
    <property type="term" value="P:response to heat"/>
    <property type="evidence" value="ECO:0007669"/>
    <property type="project" value="InterPro"/>
</dbReference>
<keyword evidence="15" id="KW-1185">Reference proteome</keyword>
<dbReference type="Pfam" id="PF00684">
    <property type="entry name" value="DnaJ_CXXCXGXG"/>
    <property type="match status" value="1"/>
</dbReference>
<comment type="subunit">
    <text evidence="10">Homodimer.</text>
</comment>
<dbReference type="GO" id="GO:0008270">
    <property type="term" value="F:zinc ion binding"/>
    <property type="evidence" value="ECO:0007669"/>
    <property type="project" value="UniProtKB-UniRule"/>
</dbReference>
<dbReference type="GO" id="GO:0042026">
    <property type="term" value="P:protein refolding"/>
    <property type="evidence" value="ECO:0007669"/>
    <property type="project" value="TreeGrafter"/>
</dbReference>
<dbReference type="SMART" id="SM00271">
    <property type="entry name" value="DnaJ"/>
    <property type="match status" value="1"/>
</dbReference>
<dbReference type="InterPro" id="IPR036869">
    <property type="entry name" value="J_dom_sf"/>
</dbReference>
<dbReference type="Gene3D" id="2.10.230.10">
    <property type="entry name" value="Heat shock protein DnaJ, cysteine-rich domain"/>
    <property type="match status" value="1"/>
</dbReference>
<evidence type="ECO:0000256" key="3">
    <source>
        <dbReference type="ARBA" id="ARBA00022737"/>
    </source>
</evidence>
<dbReference type="InterPro" id="IPR002939">
    <property type="entry name" value="DnaJ_C"/>
</dbReference>
<dbReference type="NCBIfam" id="TIGR02349">
    <property type="entry name" value="DnaJ_bact"/>
    <property type="match status" value="1"/>
</dbReference>
<dbReference type="KEGG" id="thyd:TTHT_0018"/>
<comment type="subcellular location">
    <subcellularLocation>
        <location evidence="10">Cytoplasm</location>
    </subcellularLocation>
</comment>
<organism evidence="14 15">
    <name type="scientific">Thermotomaculum hydrothermale</name>
    <dbReference type="NCBI Taxonomy" id="981385"/>
    <lineage>
        <taxon>Bacteria</taxon>
        <taxon>Pseudomonadati</taxon>
        <taxon>Acidobacteriota</taxon>
        <taxon>Holophagae</taxon>
        <taxon>Thermotomaculales</taxon>
        <taxon>Thermotomaculaceae</taxon>
        <taxon>Thermotomaculum</taxon>
    </lineage>
</organism>
<evidence type="ECO:0000256" key="10">
    <source>
        <dbReference type="HAMAP-Rule" id="MF_01152"/>
    </source>
</evidence>
<protein>
    <recommendedName>
        <fullName evidence="9 10">Chaperone protein DnaJ</fullName>
    </recommendedName>
</protein>
<dbReference type="Proteomes" id="UP000595564">
    <property type="component" value="Chromosome"/>
</dbReference>
<comment type="cofactor">
    <cofactor evidence="10">
        <name>Zn(2+)</name>
        <dbReference type="ChEBI" id="CHEBI:29105"/>
    </cofactor>
    <text evidence="10">Binds 2 Zn(2+) ions per monomer.</text>
</comment>
<evidence type="ECO:0000256" key="9">
    <source>
        <dbReference type="ARBA" id="ARBA00067609"/>
    </source>
</evidence>
<feature type="zinc finger region" description="CR-type" evidence="11">
    <location>
        <begin position="124"/>
        <end position="202"/>
    </location>
</feature>
<dbReference type="InterPro" id="IPR001623">
    <property type="entry name" value="DnaJ_domain"/>
</dbReference>
<evidence type="ECO:0000256" key="7">
    <source>
        <dbReference type="ARBA" id="ARBA00023186"/>
    </source>
</evidence>
<reference evidence="14 15" key="1">
    <citation type="journal article" date="2012" name="Extremophiles">
        <title>Thermotomaculum hydrothermale gen. nov., sp. nov., a novel heterotrophic thermophile within the phylum Acidobacteria from a deep-sea hydrothermal vent chimney in the Southern Okinawa Trough.</title>
        <authorList>
            <person name="Izumi H."/>
            <person name="Nunoura T."/>
            <person name="Miyazaki M."/>
            <person name="Mino S."/>
            <person name="Toki T."/>
            <person name="Takai K."/>
            <person name="Sako Y."/>
            <person name="Sawabe T."/>
            <person name="Nakagawa S."/>
        </authorList>
    </citation>
    <scope>NUCLEOTIDE SEQUENCE [LARGE SCALE GENOMIC DNA]</scope>
    <source>
        <strain evidence="14 15">AC55</strain>
    </source>
</reference>
<dbReference type="GO" id="GO:0031072">
    <property type="term" value="F:heat shock protein binding"/>
    <property type="evidence" value="ECO:0007669"/>
    <property type="project" value="InterPro"/>
</dbReference>
<dbReference type="InterPro" id="IPR018253">
    <property type="entry name" value="DnaJ_domain_CS"/>
</dbReference>
<dbReference type="SUPFAM" id="SSF49493">
    <property type="entry name" value="HSP40/DnaJ peptide-binding domain"/>
    <property type="match status" value="2"/>
</dbReference>
<feature type="binding site" evidence="10">
    <location>
        <position position="140"/>
    </location>
    <ligand>
        <name>Zn(2+)</name>
        <dbReference type="ChEBI" id="CHEBI:29105"/>
        <label>1</label>
    </ligand>
</feature>
<evidence type="ECO:0000259" key="13">
    <source>
        <dbReference type="PROSITE" id="PS51188"/>
    </source>
</evidence>
<name>A0A7R6PK61_9BACT</name>
<feature type="binding site" evidence="10">
    <location>
        <position position="137"/>
    </location>
    <ligand>
        <name>Zn(2+)</name>
        <dbReference type="ChEBI" id="CHEBI:29105"/>
        <label>1</label>
    </ligand>
</feature>
<dbReference type="GO" id="GO:0005524">
    <property type="term" value="F:ATP binding"/>
    <property type="evidence" value="ECO:0007669"/>
    <property type="project" value="InterPro"/>
</dbReference>
<keyword evidence="10" id="KW-0963">Cytoplasm</keyword>
<evidence type="ECO:0000256" key="1">
    <source>
        <dbReference type="ARBA" id="ARBA00022705"/>
    </source>
</evidence>
<dbReference type="Pfam" id="PF00226">
    <property type="entry name" value="DnaJ"/>
    <property type="match status" value="1"/>
</dbReference>
<dbReference type="Pfam" id="PF01556">
    <property type="entry name" value="DnaJ_C"/>
    <property type="match status" value="1"/>
</dbReference>
<proteinExistence type="inferred from homology"/>
<evidence type="ECO:0000256" key="11">
    <source>
        <dbReference type="PROSITE-ProRule" id="PRU00546"/>
    </source>
</evidence>
<evidence type="ECO:0000256" key="5">
    <source>
        <dbReference type="ARBA" id="ARBA00022833"/>
    </source>
</evidence>
<feature type="binding site" evidence="10">
    <location>
        <position position="179"/>
    </location>
    <ligand>
        <name>Zn(2+)</name>
        <dbReference type="ChEBI" id="CHEBI:29105"/>
        <label>2</label>
    </ligand>
</feature>
<evidence type="ECO:0000313" key="14">
    <source>
        <dbReference type="EMBL" id="BBB31672.1"/>
    </source>
</evidence>
<dbReference type="GO" id="GO:0005737">
    <property type="term" value="C:cytoplasm"/>
    <property type="evidence" value="ECO:0007669"/>
    <property type="project" value="UniProtKB-SubCell"/>
</dbReference>
<keyword evidence="3 10" id="KW-0677">Repeat</keyword>
<feature type="domain" description="J" evidence="12">
    <location>
        <begin position="3"/>
        <end position="67"/>
    </location>
</feature>
<dbReference type="Gene3D" id="2.60.260.20">
    <property type="entry name" value="Urease metallochaperone UreE, N-terminal domain"/>
    <property type="match status" value="2"/>
</dbReference>
<dbReference type="InterPro" id="IPR001305">
    <property type="entry name" value="HSP_DnaJ_Cys-rich_dom"/>
</dbReference>
<evidence type="ECO:0000256" key="8">
    <source>
        <dbReference type="ARBA" id="ARBA00061004"/>
    </source>
</evidence>
<dbReference type="CDD" id="cd10719">
    <property type="entry name" value="DnaJ_zf"/>
    <property type="match status" value="1"/>
</dbReference>
<dbReference type="FunFam" id="2.10.230.10:FF:000002">
    <property type="entry name" value="Molecular chaperone DnaJ"/>
    <property type="match status" value="1"/>
</dbReference>
<feature type="binding site" evidence="10">
    <location>
        <position position="154"/>
    </location>
    <ligand>
        <name>Zn(2+)</name>
        <dbReference type="ChEBI" id="CHEBI:29105"/>
        <label>2</label>
    </ligand>
</feature>
<dbReference type="GO" id="GO:0051082">
    <property type="term" value="F:unfolded protein binding"/>
    <property type="evidence" value="ECO:0007669"/>
    <property type="project" value="UniProtKB-UniRule"/>
</dbReference>
<dbReference type="PANTHER" id="PTHR43096:SF10">
    <property type="entry name" value="CHAPERONE PROTEIN DNAJ A6, CHLOROPLASTIC"/>
    <property type="match status" value="1"/>
</dbReference>
<keyword evidence="5 10" id="KW-0862">Zinc</keyword>
<keyword evidence="2 10" id="KW-0479">Metal-binding</keyword>
<evidence type="ECO:0000259" key="12">
    <source>
        <dbReference type="PROSITE" id="PS50076"/>
    </source>
</evidence>
<dbReference type="SUPFAM" id="SSF46565">
    <property type="entry name" value="Chaperone J-domain"/>
    <property type="match status" value="1"/>
</dbReference>
<keyword evidence="4 10" id="KW-0863">Zinc-finger</keyword>
<feature type="binding site" evidence="10">
    <location>
        <position position="157"/>
    </location>
    <ligand>
        <name>Zn(2+)</name>
        <dbReference type="ChEBI" id="CHEBI:29105"/>
        <label>2</label>
    </ligand>
</feature>
<evidence type="ECO:0000256" key="6">
    <source>
        <dbReference type="ARBA" id="ARBA00023016"/>
    </source>
</evidence>
<dbReference type="Gene3D" id="1.10.287.110">
    <property type="entry name" value="DnaJ domain"/>
    <property type="match status" value="1"/>
</dbReference>
<feature type="repeat" description="CXXCXGXG motif" evidence="10">
    <location>
        <begin position="190"/>
        <end position="197"/>
    </location>
</feature>
<dbReference type="FunFam" id="2.60.260.20:FF:000005">
    <property type="entry name" value="Chaperone protein dnaJ 1, mitochondrial"/>
    <property type="match status" value="1"/>
</dbReference>
<evidence type="ECO:0000256" key="4">
    <source>
        <dbReference type="ARBA" id="ARBA00022771"/>
    </source>
</evidence>
<comment type="similarity">
    <text evidence="8 10">Belongs to the DnaJ family.</text>
</comment>
<dbReference type="InterPro" id="IPR008971">
    <property type="entry name" value="HSP40/DnaJ_pept-bd"/>
</dbReference>
<dbReference type="EMBL" id="AP017470">
    <property type="protein sequence ID" value="BBB31672.1"/>
    <property type="molecule type" value="Genomic_DNA"/>
</dbReference>
<dbReference type="CDD" id="cd10747">
    <property type="entry name" value="DnaJ_C"/>
    <property type="match status" value="1"/>
</dbReference>
<feature type="repeat" description="CXXCXGXG motif" evidence="10">
    <location>
        <begin position="176"/>
        <end position="183"/>
    </location>
</feature>
<dbReference type="NCBIfam" id="NF008035">
    <property type="entry name" value="PRK10767.1"/>
    <property type="match status" value="1"/>
</dbReference>
<comment type="function">
    <text evidence="10">Participates actively in the response to hyperosmotic and heat shock by preventing the aggregation of stress-denatured proteins and by disaggregating proteins, also in an autonomous, DnaK-independent fashion. Unfolded proteins bind initially to DnaJ; upon interaction with the DnaJ-bound protein, DnaK hydrolyzes its bound ATP, resulting in the formation of a stable complex. GrpE releases ADP from DnaK; ATP binding to DnaK triggers the release of the substrate protein, thus completing the reaction cycle. Several rounds of ATP-dependent interactions between DnaJ, DnaK and GrpE are required for fully efficient folding. Also involved, together with DnaK and GrpE, in the DNA replication of plasmids through activation of initiation proteins.</text>
</comment>
<dbReference type="RefSeq" id="WP_201328004.1">
    <property type="nucleotide sequence ID" value="NZ_AP017470.1"/>
</dbReference>
<dbReference type="PROSITE" id="PS00636">
    <property type="entry name" value="DNAJ_1"/>
    <property type="match status" value="1"/>
</dbReference>
<dbReference type="InterPro" id="IPR012724">
    <property type="entry name" value="DnaJ"/>
</dbReference>
<comment type="domain">
    <text evidence="10">The J domain is necessary and sufficient to stimulate DnaK ATPase activity. Zinc center 1 plays an important role in the autonomous, DnaK-independent chaperone activity of DnaJ. Zinc center 2 is essential for interaction with DnaK and for DnaJ activity.</text>
</comment>
<feature type="binding site" evidence="10">
    <location>
        <position position="176"/>
    </location>
    <ligand>
        <name>Zn(2+)</name>
        <dbReference type="ChEBI" id="CHEBI:29105"/>
        <label>2</label>
    </ligand>
</feature>
<feature type="repeat" description="CXXCXGXG motif" evidence="10">
    <location>
        <begin position="137"/>
        <end position="144"/>
    </location>
</feature>
<dbReference type="GO" id="GO:0006260">
    <property type="term" value="P:DNA replication"/>
    <property type="evidence" value="ECO:0007669"/>
    <property type="project" value="UniProtKB-KW"/>
</dbReference>
<accession>A0A7R6PK61</accession>
<keyword evidence="7 10" id="KW-0143">Chaperone</keyword>
<feature type="binding site" evidence="10">
    <location>
        <position position="190"/>
    </location>
    <ligand>
        <name>Zn(2+)</name>
        <dbReference type="ChEBI" id="CHEBI:29105"/>
        <label>1</label>
    </ligand>
</feature>
<keyword evidence="1 10" id="KW-0235">DNA replication</keyword>